<dbReference type="InterPro" id="IPR002372">
    <property type="entry name" value="PQQ_rpt_dom"/>
</dbReference>
<organism evidence="2 3">
    <name type="scientific">Candidatus Deianiraea vastatrix</name>
    <dbReference type="NCBI Taxonomy" id="2163644"/>
    <lineage>
        <taxon>Bacteria</taxon>
        <taxon>Pseudomonadati</taxon>
        <taxon>Pseudomonadota</taxon>
        <taxon>Alphaproteobacteria</taxon>
        <taxon>Rickettsiales</taxon>
        <taxon>Candidatus Deianiraeaceae</taxon>
        <taxon>Candidatus Deianiraea</taxon>
    </lineage>
</organism>
<accession>A0A5B8XEF4</accession>
<dbReference type="OrthoDB" id="5290752at2"/>
<evidence type="ECO:0000313" key="2">
    <source>
        <dbReference type="EMBL" id="QED23265.1"/>
    </source>
</evidence>
<evidence type="ECO:0000313" key="3">
    <source>
        <dbReference type="Proteomes" id="UP000321934"/>
    </source>
</evidence>
<dbReference type="PANTHER" id="PTHR34512:SF30">
    <property type="entry name" value="OUTER MEMBRANE PROTEIN ASSEMBLY FACTOR BAMB"/>
    <property type="match status" value="1"/>
</dbReference>
<dbReference type="EMBL" id="CP029077">
    <property type="protein sequence ID" value="QED23265.1"/>
    <property type="molecule type" value="Genomic_DNA"/>
</dbReference>
<dbReference type="SUPFAM" id="SSF50998">
    <property type="entry name" value="Quinoprotein alcohol dehydrogenase-like"/>
    <property type="match status" value="2"/>
</dbReference>
<keyword evidence="3" id="KW-1185">Reference proteome</keyword>
<gene>
    <name evidence="2" type="ORF">Deia_00465</name>
</gene>
<reference evidence="2 3" key="1">
    <citation type="journal article" date="2019" name="ISME J.">
        <title>Deianiraea, an extracellular bacterium associated with the ciliate Paramecium, suggests an alternative scenario for the evolution of Rickettsiales.</title>
        <authorList>
            <person name="Castelli M."/>
            <person name="Sabaneyeva E."/>
            <person name="Lanzoni O."/>
            <person name="Lebedeva N."/>
            <person name="Floriano A.M."/>
            <person name="Gaiarsa S."/>
            <person name="Benken K."/>
            <person name="Modeo L."/>
            <person name="Bandi C."/>
            <person name="Potekhin A."/>
            <person name="Sassera D."/>
            <person name="Petroni G."/>
        </authorList>
    </citation>
    <scope>NUCLEOTIDE SEQUENCE [LARGE SCALE GENOMIC DNA]</scope>
    <source>
        <strain evidence="2">CyL4-1</strain>
    </source>
</reference>
<dbReference type="InterPro" id="IPR015943">
    <property type="entry name" value="WD40/YVTN_repeat-like_dom_sf"/>
</dbReference>
<sequence length="440" mass="49684">MIKKIYIIIAFILFTSCSKKLPLKKDRNNIFNSGDEKNYVTESRIANLANQNSDAFSRFYNTKLESSMHHFSYEGKYKLNIAKIIDILPKFSYFNSENGIISYKDMLFLADLKGNVWKIENNKKIKIFRSKSKKDILFANLTLYGDKLILSDSNGLLVSIDTSDNNKIIWSVQNDKFGFHSGFTIDGIFGYGISKSLELYKINLETGDIIWSTKKQSNDFFDMKKSTIVYPRPVVNGNSIIMFDKNGNVTALNKNSGYEDFVMQGTAETSESLSNYALFSHINVGGVLFGGPLYGPFNIVLENNRTSTLLDIGVNSPIGGSKNFMYFVSNTNDLIAMSIPYAPAIKWTKKLDNINTQIIPKYLSNGVGYRKNKINWRGPVLINDEIMLISPFGKAIFVDIETGDVKRDIKIPKCIMHAPVVTNDSIYLYSSCNGILYALR</sequence>
<dbReference type="InterPro" id="IPR011047">
    <property type="entry name" value="Quinoprotein_ADH-like_sf"/>
</dbReference>
<dbReference type="Gene3D" id="2.130.10.10">
    <property type="entry name" value="YVTN repeat-like/Quinoprotein amine dehydrogenase"/>
    <property type="match status" value="1"/>
</dbReference>
<evidence type="ECO:0000259" key="1">
    <source>
        <dbReference type="Pfam" id="PF13360"/>
    </source>
</evidence>
<dbReference type="PANTHER" id="PTHR34512">
    <property type="entry name" value="CELL SURFACE PROTEIN"/>
    <property type="match status" value="1"/>
</dbReference>
<proteinExistence type="predicted"/>
<dbReference type="AlphaFoldDB" id="A0A5B8XEF4"/>
<name>A0A5B8XEF4_9RICK</name>
<dbReference type="Pfam" id="PF13360">
    <property type="entry name" value="PQQ_2"/>
    <property type="match status" value="1"/>
</dbReference>
<protein>
    <submittedName>
        <fullName evidence="2">Outer membrane protein assembly factor BamB</fullName>
    </submittedName>
</protein>
<dbReference type="Proteomes" id="UP000321934">
    <property type="component" value="Chromosome"/>
</dbReference>
<feature type="domain" description="Pyrrolo-quinoline quinone repeat" evidence="1">
    <location>
        <begin position="137"/>
        <end position="257"/>
    </location>
</feature>
<dbReference type="PROSITE" id="PS51257">
    <property type="entry name" value="PROKAR_LIPOPROTEIN"/>
    <property type="match status" value="1"/>
</dbReference>
<dbReference type="RefSeq" id="WP_146820547.1">
    <property type="nucleotide sequence ID" value="NZ_CP029077.1"/>
</dbReference>